<comment type="similarity">
    <text evidence="2">Belongs to the UPP synthase family.</text>
</comment>
<dbReference type="HAMAP" id="MF_01139">
    <property type="entry name" value="ISPT"/>
    <property type="match status" value="1"/>
</dbReference>
<keyword evidence="2" id="KW-0961">Cell wall biogenesis/degradation</keyword>
<feature type="binding site" evidence="2">
    <location>
        <begin position="69"/>
        <end position="71"/>
    </location>
    <ligand>
        <name>substrate</name>
    </ligand>
</feature>
<dbReference type="PANTHER" id="PTHR10291">
    <property type="entry name" value="DEHYDRODOLICHYL DIPHOSPHATE SYNTHASE FAMILY MEMBER"/>
    <property type="match status" value="1"/>
</dbReference>
<comment type="cofactor">
    <cofactor evidence="2">
        <name>Mg(2+)</name>
        <dbReference type="ChEBI" id="CHEBI:18420"/>
    </cofactor>
    <text evidence="2">Binds 2 magnesium ions per subunit.</text>
</comment>
<evidence type="ECO:0000256" key="1">
    <source>
        <dbReference type="ARBA" id="ARBA00022679"/>
    </source>
</evidence>
<dbReference type="PROSITE" id="PS01066">
    <property type="entry name" value="UPP_SYNTHASE"/>
    <property type="match status" value="1"/>
</dbReference>
<feature type="binding site" evidence="2">
    <location>
        <position position="41"/>
    </location>
    <ligand>
        <name>substrate</name>
    </ligand>
</feature>
<comment type="caution">
    <text evidence="2">Lacks conserved residue(s) required for the propagation of feature annotation.</text>
</comment>
<feature type="binding site" evidence="2">
    <location>
        <position position="29"/>
    </location>
    <ligand>
        <name>substrate</name>
    </ligand>
</feature>
<comment type="catalytic activity">
    <reaction evidence="2">
        <text>8 isopentenyl diphosphate + (2E,6E)-farnesyl diphosphate = di-trans,octa-cis-undecaprenyl diphosphate + 8 diphosphate</text>
        <dbReference type="Rhea" id="RHEA:27551"/>
        <dbReference type="ChEBI" id="CHEBI:33019"/>
        <dbReference type="ChEBI" id="CHEBI:58405"/>
        <dbReference type="ChEBI" id="CHEBI:128769"/>
        <dbReference type="ChEBI" id="CHEBI:175763"/>
        <dbReference type="EC" id="2.5.1.31"/>
    </reaction>
</comment>
<dbReference type="NCBIfam" id="TIGR00055">
    <property type="entry name" value="uppS"/>
    <property type="match status" value="1"/>
</dbReference>
<comment type="function">
    <text evidence="2">Catalyzes the sequential condensation of isopentenyl diphosphate (IPP) with (2E,6E)-farnesyl diphosphate (E,E-FPP) to yield (2Z,6Z,10Z,14Z,18Z,22Z,26Z,30Z,34E,38E)-undecaprenyl diphosphate (di-trans,octa-cis-UPP). UPP is the precursor of glycosyl carrier lipid in the biosynthesis of bacterial cell wall polysaccharide components such as peptidoglycan and lipopolysaccharide.</text>
</comment>
<evidence type="ECO:0000313" key="4">
    <source>
        <dbReference type="Proteomes" id="UP000765845"/>
    </source>
</evidence>
<keyword evidence="4" id="KW-1185">Reference proteome</keyword>
<keyword evidence="2" id="KW-0573">Peptidoglycan synthesis</keyword>
<dbReference type="InterPro" id="IPR001441">
    <property type="entry name" value="UPP_synth-like"/>
</dbReference>
<feature type="binding site" evidence="2">
    <location>
        <position position="24"/>
    </location>
    <ligand>
        <name>Mg(2+)</name>
        <dbReference type="ChEBI" id="CHEBI:18420"/>
    </ligand>
</feature>
<dbReference type="EC" id="2.5.1.31" evidence="2"/>
<feature type="binding site" evidence="2">
    <location>
        <position position="192"/>
    </location>
    <ligand>
        <name>substrate</name>
    </ligand>
</feature>
<dbReference type="Pfam" id="PF01255">
    <property type="entry name" value="Prenyltransf"/>
    <property type="match status" value="1"/>
</dbReference>
<gene>
    <name evidence="2 3" type="primary">uppS</name>
    <name evidence="3" type="ORF">HCU74_09205</name>
</gene>
<comment type="subunit">
    <text evidence="2">Homodimer.</text>
</comment>
<dbReference type="Proteomes" id="UP000765845">
    <property type="component" value="Unassembled WGS sequence"/>
</dbReference>
<keyword evidence="2" id="KW-0479">Metal-binding</keyword>
<feature type="binding site" evidence="2">
    <location>
        <position position="211"/>
    </location>
    <ligand>
        <name>Mg(2+)</name>
        <dbReference type="ChEBI" id="CHEBI:18420"/>
    </ligand>
</feature>
<dbReference type="EMBL" id="JAAWWK010000003">
    <property type="protein sequence ID" value="NKI17595.1"/>
    <property type="molecule type" value="Genomic_DNA"/>
</dbReference>
<keyword evidence="1 2" id="KW-0808">Transferase</keyword>
<feature type="binding site" evidence="2">
    <location>
        <begin position="198"/>
        <end position="200"/>
    </location>
    <ligand>
        <name>substrate</name>
    </ligand>
</feature>
<dbReference type="InterPro" id="IPR018520">
    <property type="entry name" value="UPP_synth-like_CS"/>
</dbReference>
<evidence type="ECO:0000256" key="2">
    <source>
        <dbReference type="HAMAP-Rule" id="MF_01139"/>
    </source>
</evidence>
<dbReference type="RefSeq" id="WP_168450148.1">
    <property type="nucleotide sequence ID" value="NZ_JAAWWK010000003.1"/>
</dbReference>
<dbReference type="PANTHER" id="PTHR10291:SF0">
    <property type="entry name" value="DEHYDRODOLICHYL DIPHOSPHATE SYNTHASE 2"/>
    <property type="match status" value="1"/>
</dbReference>
<feature type="binding site" evidence="2">
    <location>
        <begin position="25"/>
        <end position="28"/>
    </location>
    <ligand>
        <name>substrate</name>
    </ligand>
</feature>
<feature type="active site" description="Proton acceptor" evidence="2">
    <location>
        <position position="72"/>
    </location>
</feature>
<protein>
    <recommendedName>
        <fullName evidence="2">Ditrans,polycis-undecaprenyl-diphosphate synthase ((2E,6E)-farnesyl-diphosphate specific)</fullName>
        <ecNumber evidence="2">2.5.1.31</ecNumber>
    </recommendedName>
    <alternativeName>
        <fullName evidence="2">Ditrans,polycis-undecaprenylcistransferase</fullName>
    </alternativeName>
    <alternativeName>
        <fullName evidence="2">Undecaprenyl diphosphate synthase</fullName>
        <shortName evidence="2">UDS</shortName>
    </alternativeName>
    <alternativeName>
        <fullName evidence="2">Undecaprenyl pyrophosphate synthase</fullName>
        <shortName evidence="2">UPP synthase</shortName>
    </alternativeName>
</protein>
<dbReference type="CDD" id="cd00475">
    <property type="entry name" value="Cis_IPPS"/>
    <property type="match status" value="1"/>
</dbReference>
<keyword evidence="2" id="KW-0133">Cell shape</keyword>
<dbReference type="SUPFAM" id="SSF64005">
    <property type="entry name" value="Undecaprenyl diphosphate synthase"/>
    <property type="match status" value="1"/>
</dbReference>
<name>A0ABX1GF77_9GAMM</name>
<feature type="binding site" evidence="2">
    <location>
        <position position="75"/>
    </location>
    <ligand>
        <name>substrate</name>
    </ligand>
</feature>
<comment type="caution">
    <text evidence="3">The sequence shown here is derived from an EMBL/GenBank/DDBJ whole genome shotgun (WGS) entry which is preliminary data.</text>
</comment>
<dbReference type="Gene3D" id="3.40.1180.10">
    <property type="entry name" value="Decaprenyl diphosphate synthase-like"/>
    <property type="match status" value="1"/>
</dbReference>
<keyword evidence="2" id="KW-0460">Magnesium</keyword>
<organism evidence="3 4">
    <name type="scientific">Spongiibacter thalassae</name>
    <dbReference type="NCBI Taxonomy" id="2721624"/>
    <lineage>
        <taxon>Bacteria</taxon>
        <taxon>Pseudomonadati</taxon>
        <taxon>Pseudomonadota</taxon>
        <taxon>Gammaproteobacteria</taxon>
        <taxon>Cellvibrionales</taxon>
        <taxon>Spongiibacteraceae</taxon>
        <taxon>Spongiibacter</taxon>
    </lineage>
</organism>
<evidence type="ECO:0000313" key="3">
    <source>
        <dbReference type="EMBL" id="NKI17595.1"/>
    </source>
</evidence>
<reference evidence="3 4" key="1">
    <citation type="submission" date="2020-04" db="EMBL/GenBank/DDBJ databases">
        <authorList>
            <person name="Yoon J."/>
        </authorList>
    </citation>
    <scope>NUCLEOTIDE SEQUENCE [LARGE SCALE GENOMIC DNA]</scope>
    <source>
        <strain evidence="3 4">KMU-166</strain>
    </source>
</reference>
<feature type="binding site" evidence="2">
    <location>
        <position position="73"/>
    </location>
    <ligand>
        <name>substrate</name>
    </ligand>
</feature>
<feature type="active site" evidence="2">
    <location>
        <position position="24"/>
    </location>
</feature>
<dbReference type="GO" id="GO:0008834">
    <property type="term" value="F:ditrans,polycis-undecaprenyl-diphosphate synthase [(2E,6E)-farnesyl-diphosphate specific] activity"/>
    <property type="evidence" value="ECO:0007669"/>
    <property type="project" value="UniProtKB-EC"/>
</dbReference>
<dbReference type="InterPro" id="IPR036424">
    <property type="entry name" value="UPP_synth-like_sf"/>
</dbReference>
<proteinExistence type="inferred from homology"/>
<sequence>MAVENGSQTQEPSAVPRHVAIIMDGNSRWAKKHGLNTAGGHRAGVEVIRGLLEYTRERGIEIVTLFAFSSENWQRPSLEVQALMKLFSTYLDKETKQLNEDGVRLRFIGRRDRFSSSLRKQMDYSEQATRFNRKSQLVLAVDYGGQWDIANATRQLAEKVARGEMRSDEIDEAALDSFMSLADVPKPDLCIRTANEQRISNFLLWQLAYSELYFCDCLWPDFNEAEMAKALDAYARRDRRYGSRDNDNHSDK</sequence>
<accession>A0ABX1GF77</accession>